<dbReference type="SUPFAM" id="SSF57903">
    <property type="entry name" value="FYVE/PHD zinc finger"/>
    <property type="match status" value="1"/>
</dbReference>
<reference evidence="10" key="1">
    <citation type="journal article" date="2004" name="Nature">
        <title>Genome duplication in the teleost fish Tetraodon nigroviridis reveals the early vertebrate proto-karyotype.</title>
        <authorList>
            <person name="Jaillon O."/>
            <person name="Aury J.-M."/>
            <person name="Brunet F."/>
            <person name="Petit J.-L."/>
            <person name="Stange-Thomann N."/>
            <person name="Mauceli E."/>
            <person name="Bouneau L."/>
            <person name="Fischer C."/>
            <person name="Ozouf-Costaz C."/>
            <person name="Bernot A."/>
            <person name="Nicaud S."/>
            <person name="Jaffe D."/>
            <person name="Fisher S."/>
            <person name="Lutfalla G."/>
            <person name="Dossat C."/>
            <person name="Segurens B."/>
            <person name="Dasilva C."/>
            <person name="Salanoubat M."/>
            <person name="Levy M."/>
            <person name="Boudet N."/>
            <person name="Castellano S."/>
            <person name="Anthouard V."/>
            <person name="Jubin C."/>
            <person name="Castelli V."/>
            <person name="Katinka M."/>
            <person name="Vacherie B."/>
            <person name="Biemont C."/>
            <person name="Skalli Z."/>
            <person name="Cattolico L."/>
            <person name="Poulain J."/>
            <person name="De Berardinis V."/>
            <person name="Cruaud C."/>
            <person name="Duprat S."/>
            <person name="Brottier P."/>
            <person name="Coutanceau J.-P."/>
            <person name="Gouzy J."/>
            <person name="Parra G."/>
            <person name="Lardier G."/>
            <person name="Chapple C."/>
            <person name="McKernan K.J."/>
            <person name="McEwan P."/>
            <person name="Bosak S."/>
            <person name="Kellis M."/>
            <person name="Volff J.-N."/>
            <person name="Guigo R."/>
            <person name="Zody M.C."/>
            <person name="Mesirov J."/>
            <person name="Lindblad-Toh K."/>
            <person name="Birren B."/>
            <person name="Nusbaum C."/>
            <person name="Kahn D."/>
            <person name="Robinson-Rechavi M."/>
            <person name="Laudet V."/>
            <person name="Schachter V."/>
            <person name="Quetier F."/>
            <person name="Saurin W."/>
            <person name="Scarpelli C."/>
            <person name="Wincker P."/>
            <person name="Lander E.S."/>
            <person name="Weissenbach J."/>
            <person name="Roest Crollius H."/>
        </authorList>
    </citation>
    <scope>NUCLEOTIDE SEQUENCE [LARGE SCALE GENOMIC DNA]</scope>
</reference>
<keyword evidence="2" id="KW-0479">Metal-binding</keyword>
<dbReference type="InterPro" id="IPR011011">
    <property type="entry name" value="Znf_FYVE_PHD"/>
</dbReference>
<evidence type="ECO:0000259" key="9">
    <source>
        <dbReference type="PROSITE" id="PS51504"/>
    </source>
</evidence>
<dbReference type="FunFam" id="3.40.50.10810:FF:000013">
    <property type="entry name" value="E3 ubiquitin-protein ligase SHPRH isoform X2"/>
    <property type="match status" value="1"/>
</dbReference>
<keyword evidence="4" id="KW-0378">Hydrolase</keyword>
<dbReference type="SMART" id="SM00526">
    <property type="entry name" value="H15"/>
    <property type="match status" value="1"/>
</dbReference>
<dbReference type="GO" id="GO:0003677">
    <property type="term" value="F:DNA binding"/>
    <property type="evidence" value="ECO:0007669"/>
    <property type="project" value="InterPro"/>
</dbReference>
<evidence type="ECO:0000256" key="5">
    <source>
        <dbReference type="ARBA" id="ARBA00022833"/>
    </source>
</evidence>
<keyword evidence="5" id="KW-0862">Zinc</keyword>
<dbReference type="InterPro" id="IPR001650">
    <property type="entry name" value="Helicase_C-like"/>
</dbReference>
<dbReference type="SMART" id="SM00490">
    <property type="entry name" value="HELICc"/>
    <property type="match status" value="1"/>
</dbReference>
<dbReference type="InterPro" id="IPR049730">
    <property type="entry name" value="SNF2/RAD54-like_C"/>
</dbReference>
<dbReference type="GO" id="GO:0016787">
    <property type="term" value="F:hydrolase activity"/>
    <property type="evidence" value="ECO:0007669"/>
    <property type="project" value="UniProtKB-KW"/>
</dbReference>
<dbReference type="CDD" id="cd18793">
    <property type="entry name" value="SF2_C_SNF"/>
    <property type="match status" value="1"/>
</dbReference>
<feature type="compositionally biased region" description="Basic and acidic residues" evidence="7">
    <location>
        <begin position="551"/>
        <end position="561"/>
    </location>
</feature>
<proteinExistence type="predicted"/>
<dbReference type="OrthoDB" id="423559at2759"/>
<dbReference type="GO" id="GO:0006334">
    <property type="term" value="P:nucleosome assembly"/>
    <property type="evidence" value="ECO:0007669"/>
    <property type="project" value="InterPro"/>
</dbReference>
<dbReference type="InterPro" id="IPR027417">
    <property type="entry name" value="P-loop_NTPase"/>
</dbReference>
<dbReference type="Gene3D" id="3.40.50.300">
    <property type="entry name" value="P-loop containing nucleotide triphosphate hydrolases"/>
    <property type="match status" value="1"/>
</dbReference>
<dbReference type="Pfam" id="PF21325">
    <property type="entry name" value="SHPRH_helical-1st"/>
    <property type="match status" value="1"/>
</dbReference>
<dbReference type="Gene3D" id="1.10.10.10">
    <property type="entry name" value="Winged helix-like DNA-binding domain superfamily/Winged helix DNA-binding domain"/>
    <property type="match status" value="1"/>
</dbReference>
<dbReference type="FunFam" id="3.30.40.10:FF:000170">
    <property type="entry name" value="E3 ubiquitin-protein ligase SHPRH isoform X1"/>
    <property type="match status" value="1"/>
</dbReference>
<feature type="domain" description="H15" evidence="9">
    <location>
        <begin position="409"/>
        <end position="486"/>
    </location>
</feature>
<accession>Q4REI9</accession>
<dbReference type="InterPro" id="IPR038718">
    <property type="entry name" value="SNF2-like_sf"/>
</dbReference>
<dbReference type="EMBL" id="CAAE01015123">
    <property type="protein sequence ID" value="CAG13193.1"/>
    <property type="molecule type" value="Genomic_DNA"/>
</dbReference>
<dbReference type="Pfam" id="PF00271">
    <property type="entry name" value="Helicase_C"/>
    <property type="match status" value="1"/>
</dbReference>
<dbReference type="InterPro" id="IPR048686">
    <property type="entry name" value="SHPRH_helical_1st"/>
</dbReference>
<dbReference type="InterPro" id="IPR048695">
    <property type="entry name" value="SHPRH_helical_2nd"/>
</dbReference>
<dbReference type="InterPro" id="IPR005818">
    <property type="entry name" value="Histone_H1/H5_H15"/>
</dbReference>
<dbReference type="CDD" id="cd15547">
    <property type="entry name" value="PHD_SHPRH"/>
    <property type="match status" value="1"/>
</dbReference>
<dbReference type="GO" id="GO:0061630">
    <property type="term" value="F:ubiquitin protein ligase activity"/>
    <property type="evidence" value="ECO:0007669"/>
    <property type="project" value="TreeGrafter"/>
</dbReference>
<dbReference type="InterPro" id="IPR019786">
    <property type="entry name" value="Zinc_finger_PHD-type_CS"/>
</dbReference>
<dbReference type="InterPro" id="IPR052583">
    <property type="entry name" value="ATP-helicase/E3_Ub-Ligase"/>
</dbReference>
<keyword evidence="3 6" id="KW-0863">Zinc-finger</keyword>
<dbReference type="PANTHER" id="PTHR45865:SF1">
    <property type="entry name" value="E3 UBIQUITIN-PROTEIN LIGASE SHPRH"/>
    <property type="match status" value="1"/>
</dbReference>
<dbReference type="CDD" id="cd16569">
    <property type="entry name" value="RING-HC_SHPRH-like"/>
    <property type="match status" value="1"/>
</dbReference>
<dbReference type="GO" id="GO:0005634">
    <property type="term" value="C:nucleus"/>
    <property type="evidence" value="ECO:0007669"/>
    <property type="project" value="TreeGrafter"/>
</dbReference>
<evidence type="ECO:0000256" key="4">
    <source>
        <dbReference type="ARBA" id="ARBA00022801"/>
    </source>
</evidence>
<dbReference type="Gene3D" id="3.30.40.10">
    <property type="entry name" value="Zinc/RING finger domain, C3HC4 (zinc finger)"/>
    <property type="match status" value="2"/>
</dbReference>
<keyword evidence="1" id="KW-0597">Phosphoprotein</keyword>
<evidence type="ECO:0000256" key="7">
    <source>
        <dbReference type="SAM" id="MobiDB-lite"/>
    </source>
</evidence>
<dbReference type="SUPFAM" id="SSF46785">
    <property type="entry name" value="Winged helix' DNA-binding domain"/>
    <property type="match status" value="1"/>
</dbReference>
<dbReference type="PANTHER" id="PTHR45865">
    <property type="entry name" value="E3 UBIQUITIN-PROTEIN LIGASE SHPRH FAMILY MEMBER"/>
    <property type="match status" value="1"/>
</dbReference>
<dbReference type="SMART" id="SM00184">
    <property type="entry name" value="RING"/>
    <property type="match status" value="1"/>
</dbReference>
<dbReference type="FunFam" id="3.30.40.10:FF:000162">
    <property type="entry name" value="E3 ubiquitin-protein ligase SHPRH isoform X1"/>
    <property type="match status" value="1"/>
</dbReference>
<dbReference type="Pfam" id="PF13445">
    <property type="entry name" value="zf-RING_UBOX"/>
    <property type="match status" value="1"/>
</dbReference>
<dbReference type="PROSITE" id="PS50089">
    <property type="entry name" value="ZF_RING_2"/>
    <property type="match status" value="1"/>
</dbReference>
<dbReference type="SUPFAM" id="SSF52540">
    <property type="entry name" value="P-loop containing nucleoside triphosphate hydrolases"/>
    <property type="match status" value="3"/>
</dbReference>
<dbReference type="InterPro" id="IPR001841">
    <property type="entry name" value="Znf_RING"/>
</dbReference>
<dbReference type="SUPFAM" id="SSF57850">
    <property type="entry name" value="RING/U-box"/>
    <property type="match status" value="1"/>
</dbReference>
<dbReference type="GO" id="GO:0000786">
    <property type="term" value="C:nucleosome"/>
    <property type="evidence" value="ECO:0007669"/>
    <property type="project" value="InterPro"/>
</dbReference>
<dbReference type="InterPro" id="IPR013083">
    <property type="entry name" value="Znf_RING/FYVE/PHD"/>
</dbReference>
<evidence type="ECO:0000256" key="6">
    <source>
        <dbReference type="PROSITE-ProRule" id="PRU00175"/>
    </source>
</evidence>
<reference evidence="10" key="2">
    <citation type="submission" date="2004-02" db="EMBL/GenBank/DDBJ databases">
        <authorList>
            <consortium name="Genoscope"/>
            <consortium name="Whitehead Institute Centre for Genome Research"/>
        </authorList>
    </citation>
    <scope>NUCLEOTIDE SEQUENCE</scope>
</reference>
<dbReference type="PROSITE" id="PS00518">
    <property type="entry name" value="ZF_RING_1"/>
    <property type="match status" value="1"/>
</dbReference>
<dbReference type="CDD" id="cd00073">
    <property type="entry name" value="H15"/>
    <property type="match status" value="1"/>
</dbReference>
<evidence type="ECO:0000256" key="1">
    <source>
        <dbReference type="ARBA" id="ARBA00022553"/>
    </source>
</evidence>
<organism evidence="10">
    <name type="scientific">Tetraodon nigroviridis</name>
    <name type="common">Spotted green pufferfish</name>
    <name type="synonym">Chelonodon nigroviridis</name>
    <dbReference type="NCBI Taxonomy" id="99883"/>
    <lineage>
        <taxon>Eukaryota</taxon>
        <taxon>Metazoa</taxon>
        <taxon>Chordata</taxon>
        <taxon>Craniata</taxon>
        <taxon>Vertebrata</taxon>
        <taxon>Euteleostomi</taxon>
        <taxon>Actinopterygii</taxon>
        <taxon>Neopterygii</taxon>
        <taxon>Teleostei</taxon>
        <taxon>Neoteleostei</taxon>
        <taxon>Acanthomorphata</taxon>
        <taxon>Eupercaria</taxon>
        <taxon>Tetraodontiformes</taxon>
        <taxon>Tetradontoidea</taxon>
        <taxon>Tetraodontidae</taxon>
        <taxon>Tetraodon</taxon>
    </lineage>
</organism>
<evidence type="ECO:0000259" key="8">
    <source>
        <dbReference type="PROSITE" id="PS50089"/>
    </source>
</evidence>
<dbReference type="InterPro" id="IPR014001">
    <property type="entry name" value="Helicase_ATP-bd"/>
</dbReference>
<dbReference type="InterPro" id="IPR000330">
    <property type="entry name" value="SNF2_N"/>
</dbReference>
<dbReference type="Pfam" id="PF21324">
    <property type="entry name" value="SHPRH_helical-2nd"/>
    <property type="match status" value="1"/>
</dbReference>
<dbReference type="Pfam" id="PF00176">
    <property type="entry name" value="SNF2-rel_dom"/>
    <property type="match status" value="1"/>
</dbReference>
<dbReference type="GO" id="GO:0006974">
    <property type="term" value="P:DNA damage response"/>
    <property type="evidence" value="ECO:0007669"/>
    <property type="project" value="TreeGrafter"/>
</dbReference>
<dbReference type="PROSITE" id="PS51504">
    <property type="entry name" value="H15"/>
    <property type="match status" value="1"/>
</dbReference>
<evidence type="ECO:0000256" key="2">
    <source>
        <dbReference type="ARBA" id="ARBA00022723"/>
    </source>
</evidence>
<feature type="domain" description="RING-type" evidence="8">
    <location>
        <begin position="1451"/>
        <end position="1498"/>
    </location>
</feature>
<dbReference type="Pfam" id="PF00538">
    <property type="entry name" value="Linker_histone"/>
    <property type="match status" value="1"/>
</dbReference>
<sequence length="1704" mass="193636">MSNRRKKAPPVRVDEEQKKKLNWNMLDDRKKDEEMPTCSIFPVSPLPHGSFLSAPEEACDTSVPFPEELPCASSDGTSASASLDLTVTPALKMSHIWKALIGEFSIQPAWIPSDCEQRAFVLHRVGAQLCLNYCNCVEEVGPEGKSDGDSCTVECSFNVVPLEDLDWMQKRRVVQLCHQAKEGAVRVGIYVLEPGLGKPDFLSEGTARLKKANQLMQKLMEYFYDFIIPEVVENDEEECDTDLERQNIEELYDYVRHVHQRENQEMTYDVQHKALIPILRPYQSQAVNWMLRREKSRNTSPKEQTLHFLWRELITLCGKKLFYNPFTGCLIREFPLVGAEWPGGILADEMGLGKTVEVLSLILCHARQDLEQEALTLPVGKSVNYFVPPPPLERKKVSPKVEVPKAPKTKTSYPTVRLMLLAAIKEMRTGKGTSVNAIFSYLHATYGYDFFKNRTHIRKTLAKLISEGLVEQVKGRGLAGSFRLGKNYKETKKILAEASKLNYKSLESTPRKMIQRRAKEKAEAAMQNSLTENEGDVYSHVSADQAPTEGRPTKECDQSTDEKADELAEMCAYKDAADVLDVTNMGDIPAEAPPTDSHKDAETPTRASVVPFNTQDYRFECICGELGIIDYKARVQCMNCQLWQHASCVNYKEESLDTTPFYCPHCLVAMKPVSTGATLIISPSSICHQWVEEINRHIRSSSLRVLVYQGVKKHGFIQPHMLAEQDVVITTYDVLRSELNYVDIPHSNSKDGRRFRNQKRYMAVPSPLVAVEWWRICLDEAQMVECPTAKAAEMALRLASVNRWCVSGTPVQRGLEDLYGLVLFLGVDPYWVKHWWDQLLYRPYRRGNTEPLYFVIAQLLWRSAKKDVIDQIQIPPQTEEVHWLNFSPVEGHFYHRQHEVCSQDALVKLRKISDWSLKLGSLDRRTVNTILCPLLRLRQACCHPQAVRGEFLPLQKSAFAIPPLPSTMTMEELLKSLQKKCRVECEEAHRQLVCALNGLAGIHIIRNEFLEAAELYREVLRSSEEHKGQLKTDSLQRLHATHNLMELLSAKHPGIPPTLRDDRLSEEKTQLQQHYMTKYDSEVADAHQNLQPVLQNIKELKCKVKLNAPWWLDVIQRSIRCSYDDDLVSRVKNELTSSYKQQAQKLSMADKFRDACGLQFLLTSQMQDLIKSQKTVRDAVKSLEGPASKAVIDEATVCHLRPMRLPLNNCVFCKADELFTDYESKLFSHTLLENVMVDKGILMGRVKGQTAIFEEMIEDEEGLVDDRLPTTSRGLWAASEMERTLKAILSFAKLKRMDSELVEEGNTFMELFENWKKEYKLLHEYWMVLRNHVSAIDELGMATERLRVRLPDEPKPKLLHIIEPHEVEQNRVKLLNDQAVAKSQLQKKLGQFLYLTNLEKVNYILKTTEYIDYSAGHSGPCLHALISLQLTKVSFLQSQDKSTGGLNPEPCPICARPLGQEWAVLTCGHCFCNECIAIMVEHYSVGSRRRAIKCAICRQTTSHTEISYVFTTQASSQDQNIPVVGSHSTKVEAVVRTLKKIQVTDPGAKCLVFSTVTINYPCSEMYADGIKSQPVSSLPRFLAQWLSVLDIIAKALFDNNMEFSQINGIHKFQENLSSFKYDQRINILLLPLHTGSNGLNIIEATHVLLVEPILNPAHELQAIGRVHRIGQTNHTSTTMKHSEAAVLTVADLADLFTDDTEHLE</sequence>
<dbReference type="GO" id="GO:0005524">
    <property type="term" value="F:ATP binding"/>
    <property type="evidence" value="ECO:0007669"/>
    <property type="project" value="InterPro"/>
</dbReference>
<dbReference type="CDD" id="cd18070">
    <property type="entry name" value="DEXQc_SHPRH"/>
    <property type="match status" value="1"/>
</dbReference>
<dbReference type="KEGG" id="tng:GSTEN00035746G001"/>
<evidence type="ECO:0000256" key="3">
    <source>
        <dbReference type="ARBA" id="ARBA00022771"/>
    </source>
</evidence>
<dbReference type="SMART" id="SM00249">
    <property type="entry name" value="PHD"/>
    <property type="match status" value="1"/>
</dbReference>
<dbReference type="InterPro" id="IPR036390">
    <property type="entry name" value="WH_DNA-bd_sf"/>
</dbReference>
<dbReference type="GO" id="GO:0008270">
    <property type="term" value="F:zinc ion binding"/>
    <property type="evidence" value="ECO:0007669"/>
    <property type="project" value="UniProtKB-KW"/>
</dbReference>
<dbReference type="SMART" id="SM00487">
    <property type="entry name" value="DEXDc"/>
    <property type="match status" value="1"/>
</dbReference>
<comment type="caution">
    <text evidence="10">The sequence shown here is derived from an EMBL/GenBank/DDBJ whole genome shotgun (WGS) entry which is preliminary data.</text>
</comment>
<dbReference type="InterPro" id="IPR017907">
    <property type="entry name" value="Znf_RING_CS"/>
</dbReference>
<dbReference type="Gene3D" id="3.40.50.10810">
    <property type="entry name" value="Tandem AAA-ATPase domain"/>
    <property type="match status" value="2"/>
</dbReference>
<feature type="region of interest" description="Disordered" evidence="7">
    <location>
        <begin position="516"/>
        <end position="561"/>
    </location>
</feature>
<name>Q4REI9_TETNG</name>
<dbReference type="InterPro" id="IPR001965">
    <property type="entry name" value="Znf_PHD"/>
</dbReference>
<evidence type="ECO:0000313" key="10">
    <source>
        <dbReference type="EMBL" id="CAG13193.1"/>
    </source>
</evidence>
<dbReference type="InterPro" id="IPR027370">
    <property type="entry name" value="Znf-RING_euk"/>
</dbReference>
<protein>
    <submittedName>
        <fullName evidence="10">(spotted green pufferfish) hypothetical protein</fullName>
    </submittedName>
</protein>
<gene>
    <name evidence="10" type="ORF">GSTENG00035746001</name>
</gene>
<dbReference type="PROSITE" id="PS01359">
    <property type="entry name" value="ZF_PHD_1"/>
    <property type="match status" value="1"/>
</dbReference>
<dbReference type="GO" id="GO:0000209">
    <property type="term" value="P:protein polyubiquitination"/>
    <property type="evidence" value="ECO:0007669"/>
    <property type="project" value="TreeGrafter"/>
</dbReference>
<dbReference type="InterPro" id="IPR036388">
    <property type="entry name" value="WH-like_DNA-bd_sf"/>
</dbReference>